<evidence type="ECO:0000256" key="19">
    <source>
        <dbReference type="SAM" id="MobiDB-lite"/>
    </source>
</evidence>
<keyword evidence="3" id="KW-0723">Serine/threonine-protein kinase</keyword>
<dbReference type="CDD" id="cd13996">
    <property type="entry name" value="STKc_EIF2AK"/>
    <property type="match status" value="1"/>
</dbReference>
<dbReference type="Gene3D" id="3.30.200.20">
    <property type="entry name" value="Phosphorylase Kinase, domain 1"/>
    <property type="match status" value="1"/>
</dbReference>
<evidence type="ECO:0000256" key="13">
    <source>
        <dbReference type="ARBA" id="ARBA00023230"/>
    </source>
</evidence>
<keyword evidence="10" id="KW-0346">Stress response</keyword>
<evidence type="ECO:0000313" key="21">
    <source>
        <dbReference type="EMBL" id="CAH0518154.1"/>
    </source>
</evidence>
<comment type="catalytic activity">
    <reaction evidence="16">
        <text>L-threonyl-[protein] + ATP = O-phospho-L-threonyl-[protein] + ADP + H(+)</text>
        <dbReference type="Rhea" id="RHEA:46608"/>
        <dbReference type="Rhea" id="RHEA-COMP:11060"/>
        <dbReference type="Rhea" id="RHEA-COMP:11605"/>
        <dbReference type="ChEBI" id="CHEBI:15378"/>
        <dbReference type="ChEBI" id="CHEBI:30013"/>
        <dbReference type="ChEBI" id="CHEBI:30616"/>
        <dbReference type="ChEBI" id="CHEBI:61977"/>
        <dbReference type="ChEBI" id="CHEBI:456216"/>
        <dbReference type="EC" id="2.7.11.1"/>
    </reaction>
    <physiologicalReaction direction="left-to-right" evidence="16">
        <dbReference type="Rhea" id="RHEA:46609"/>
    </physiologicalReaction>
</comment>
<keyword evidence="8 18" id="KW-0067">ATP-binding</keyword>
<evidence type="ECO:0000256" key="12">
    <source>
        <dbReference type="ARBA" id="ARBA00023193"/>
    </source>
</evidence>
<dbReference type="Gene3D" id="2.130.10.10">
    <property type="entry name" value="YVTN repeat-like/Quinoprotein amine dehydrogenase"/>
    <property type="match status" value="1"/>
</dbReference>
<dbReference type="Pfam" id="PF00069">
    <property type="entry name" value="Pkinase"/>
    <property type="match status" value="3"/>
</dbReference>
<evidence type="ECO:0000256" key="5">
    <source>
        <dbReference type="ARBA" id="ARBA00022741"/>
    </source>
</evidence>
<accession>A0ABN8D1G5</accession>
<feature type="region of interest" description="Disordered" evidence="19">
    <location>
        <begin position="750"/>
        <end position="828"/>
    </location>
</feature>
<reference evidence="21 22" key="1">
    <citation type="submission" date="2021-11" db="EMBL/GenBank/DDBJ databases">
        <authorList>
            <person name="Islam A."/>
            <person name="Islam S."/>
            <person name="Flora M.S."/>
            <person name="Rahman M."/>
            <person name="Ziaur R.M."/>
            <person name="Epstein J.H."/>
            <person name="Hassan M."/>
            <person name="Klassen M."/>
            <person name="Woodard K."/>
            <person name="Webb A."/>
            <person name="Webby R.J."/>
            <person name="El Zowalaty M.E."/>
        </authorList>
    </citation>
    <scope>NUCLEOTIDE SEQUENCE [LARGE SCALE GENOMIC DNA]</scope>
    <source>
        <strain evidence="21">Pbs1</strain>
    </source>
</reference>
<evidence type="ECO:0000256" key="2">
    <source>
        <dbReference type="ARBA" id="ARBA00012513"/>
    </source>
</evidence>
<dbReference type="Gene3D" id="1.10.510.10">
    <property type="entry name" value="Transferase(Phosphotransferase) domain 1"/>
    <property type="match status" value="1"/>
</dbReference>
<dbReference type="EMBL" id="CAKLCB010000256">
    <property type="protein sequence ID" value="CAH0518154.1"/>
    <property type="molecule type" value="Genomic_DNA"/>
</dbReference>
<dbReference type="InterPro" id="IPR011009">
    <property type="entry name" value="Kinase-like_dom_sf"/>
</dbReference>
<dbReference type="Proteomes" id="UP001158986">
    <property type="component" value="Unassembled WGS sequence"/>
</dbReference>
<evidence type="ECO:0000256" key="16">
    <source>
        <dbReference type="ARBA" id="ARBA00048659"/>
    </source>
</evidence>
<evidence type="ECO:0000256" key="4">
    <source>
        <dbReference type="ARBA" id="ARBA00022679"/>
    </source>
</evidence>
<dbReference type="InterPro" id="IPR015943">
    <property type="entry name" value="WD40/YVTN_repeat-like_dom_sf"/>
</dbReference>
<keyword evidence="6" id="KW-0418">Kinase</keyword>
<dbReference type="PROSITE" id="PS50011">
    <property type="entry name" value="PROTEIN_KINASE_DOM"/>
    <property type="match status" value="1"/>
</dbReference>
<dbReference type="SUPFAM" id="SSF56112">
    <property type="entry name" value="Protein kinase-like (PK-like)"/>
    <property type="match status" value="1"/>
</dbReference>
<evidence type="ECO:0000313" key="22">
    <source>
        <dbReference type="Proteomes" id="UP001158986"/>
    </source>
</evidence>
<proteinExistence type="inferred from homology"/>
<protein>
    <recommendedName>
        <fullName evidence="2">non-specific serine/threonine protein kinase</fullName>
        <ecNumber evidence="2">2.7.11.1</ecNumber>
    </recommendedName>
    <alternativeName>
        <fullName evidence="15">PRKR-like endoplasmic reticulum kinase</fullName>
    </alternativeName>
</protein>
<comment type="subcellular location">
    <subcellularLocation>
        <location evidence="1">Endoplasmic reticulum membrane</location>
        <topology evidence="1">Single-pass type I membrane protein</topology>
    </subcellularLocation>
</comment>
<feature type="region of interest" description="Disordered" evidence="19">
    <location>
        <begin position="638"/>
        <end position="657"/>
    </location>
</feature>
<feature type="compositionally biased region" description="Low complexity" evidence="19">
    <location>
        <begin position="813"/>
        <end position="826"/>
    </location>
</feature>
<evidence type="ECO:0000256" key="11">
    <source>
        <dbReference type="ARBA" id="ARBA00023180"/>
    </source>
</evidence>
<dbReference type="InterPro" id="IPR018391">
    <property type="entry name" value="PQQ_b-propeller_rpt"/>
</dbReference>
<evidence type="ECO:0000256" key="10">
    <source>
        <dbReference type="ARBA" id="ARBA00023016"/>
    </source>
</evidence>
<dbReference type="SMART" id="SM00220">
    <property type="entry name" value="S_TKc"/>
    <property type="match status" value="1"/>
</dbReference>
<keyword evidence="13" id="KW-0834">Unfolded protein response</keyword>
<dbReference type="InterPro" id="IPR008271">
    <property type="entry name" value="Ser/Thr_kinase_AS"/>
</dbReference>
<comment type="similarity">
    <text evidence="14">Belongs to the protein kinase superfamily. Ser/Thr protein kinase family. GCN2 subfamily.</text>
</comment>
<evidence type="ECO:0000256" key="3">
    <source>
        <dbReference type="ARBA" id="ARBA00022527"/>
    </source>
</evidence>
<evidence type="ECO:0000256" key="1">
    <source>
        <dbReference type="ARBA" id="ARBA00004115"/>
    </source>
</evidence>
<evidence type="ECO:0000256" key="18">
    <source>
        <dbReference type="PROSITE-ProRule" id="PRU10141"/>
    </source>
</evidence>
<feature type="region of interest" description="Disordered" evidence="19">
    <location>
        <begin position="1015"/>
        <end position="1037"/>
    </location>
</feature>
<dbReference type="SMART" id="SM00564">
    <property type="entry name" value="PQQ"/>
    <property type="match status" value="2"/>
</dbReference>
<evidence type="ECO:0000256" key="14">
    <source>
        <dbReference type="ARBA" id="ARBA00037982"/>
    </source>
</evidence>
<evidence type="ECO:0000256" key="9">
    <source>
        <dbReference type="ARBA" id="ARBA00022845"/>
    </source>
</evidence>
<evidence type="ECO:0000259" key="20">
    <source>
        <dbReference type="PROSITE" id="PS50011"/>
    </source>
</evidence>
<sequence length="1424" mass="156030">MIKSDGHQEGRKCMLLLQIVMMVLVLGHVTGISRGTADLSYAVMQVPDVVVAGGLDGRVYAVNAWSGQVLWSFDSGGPMVDSSQCLGVNPATSSDMPPTYQSPAARPHKETNEDVGVDGNVYVLKTRPDDKKVEDRSIMQQQMAAARAVAASTAFMSQLVPSYDGRLYHFSKSKVKELGMTMADIVNLNGPVRVAVDTSGESTVDSSAADILLFGEKKVEMFTLNAASGLRRPYSSSAGSTSEILFGRSEFMTRAVHFRNASSARCFKISEFFLEFTRQAHCSVGDGGRNMVPDIFVMPKDPNSALVDEGSTIVAFDPWTGKQLWEFEVPNFDVLAVYGVSTMRGSTFYKWKVDGPSSKASKRVCSPSRVATDDSHRRQHWIDASSSQQSGNDEDEKLEGEDSKVDQQLVRVVPHTWSAMESRFRLRLMGDHYFLESTEDGGVALNDNDARIAYDSPTFHGRQDDDVHDYHDDTGSRSRRQILWEPIVNDGKQGVFITYTHVGAMLLCVATFGILLAWGCYVKGLSASLAQSAIKTMDQSQFFTSHVHRLIIQRPGEENITISSVISRSLMRMNALSVDGQLPLLENGAPVIALSTDIGANAGTATEAMVMEKFSRLAVNEAASILLNGGRIVGKQNLLQDDPDADSGVTTSTSSASSLTDMIPRCVSTSSPSIEISRQGSALMGRRLSLLYVEDKESTEVDVSDVYEALLPVREEDAEYLSPTTDHMFENERFELADFDDNIFYEGNDSAATMNGAKSMSSSGESTMGSCCSNSDSDSSHGVNKLHGDHDMQSTQEDETTDEKSMEEKSSARDSSGSSSSESGSSPNDAEVLFPFVCQSRFVNEFEELSAIGKGGFGQVMLAENRLDGREYAIKRVGLNLKHQTSKTLQKFLREVKILALLDHPNIVRYYQAWLEKVEESAKAILIAPSSVVSDTSSVGGLADAKNYSTSNLLAPISELEFSGNQRQLERFYSDGGVVSDYDNDDGFDWERGSSSGIEDDNGWKEEDLVVQNKPRTSKLPFRGSSSDSPAAHHVDEDSSLSAAEKCDHWLYIQMQYCAGRNLADYLAVPTRPMELSRMLKIFVQIASALMHVHSCGLIHRDLKPANIFVADVERDEIKLGDFGLSRYAANVNNLNAPTSLDDPAQQGPASSGLLETHLSTSMWSNMSESNEVTAGVGTYLYASPEQVAGKKYNAKTDIYSLGMILFELCHERFGTTMERYITLRNARDSNFPTDLRAAKRCPEILDMLRKLLSHDPTARPTANEVVQWGQMMYETSLAQKAMDVVRSPRNLERTRSATGAYPFVPGIDHLMAGALDAVTPTFSLKVEAAMEHCSGEDGGERRLPNHDLLKQVCDVIAGVENGMVEIKKCGLHMESEGVTILEFELDPQNALVHAPDSDVESSVIMAIEALAGVQIVHRVSRID</sequence>
<evidence type="ECO:0000256" key="17">
    <source>
        <dbReference type="ARBA" id="ARBA00048977"/>
    </source>
</evidence>
<organism evidence="21 22">
    <name type="scientific">Peronospora belbahrii</name>
    <dbReference type="NCBI Taxonomy" id="622444"/>
    <lineage>
        <taxon>Eukaryota</taxon>
        <taxon>Sar</taxon>
        <taxon>Stramenopiles</taxon>
        <taxon>Oomycota</taxon>
        <taxon>Peronosporomycetes</taxon>
        <taxon>Peronosporales</taxon>
        <taxon>Peronosporaceae</taxon>
        <taxon>Peronospora</taxon>
    </lineage>
</organism>
<dbReference type="InterPro" id="IPR000719">
    <property type="entry name" value="Prot_kinase_dom"/>
</dbReference>
<feature type="domain" description="Protein kinase" evidence="20">
    <location>
        <begin position="846"/>
        <end position="1274"/>
    </location>
</feature>
<dbReference type="InterPro" id="IPR011047">
    <property type="entry name" value="Quinoprotein_ADH-like_sf"/>
</dbReference>
<keyword evidence="5 18" id="KW-0547">Nucleotide-binding</keyword>
<keyword evidence="9" id="KW-0810">Translation regulation</keyword>
<evidence type="ECO:0000256" key="6">
    <source>
        <dbReference type="ARBA" id="ARBA00022777"/>
    </source>
</evidence>
<dbReference type="PANTHER" id="PTHR11042">
    <property type="entry name" value="EUKARYOTIC TRANSLATION INITIATION FACTOR 2-ALPHA KINASE EIF2-ALPHA KINASE -RELATED"/>
    <property type="match status" value="1"/>
</dbReference>
<keyword evidence="11" id="KW-0325">Glycoprotein</keyword>
<evidence type="ECO:0000256" key="15">
    <source>
        <dbReference type="ARBA" id="ARBA00041500"/>
    </source>
</evidence>
<dbReference type="SUPFAM" id="SSF50998">
    <property type="entry name" value="Quinoprotein alcohol dehydrogenase-like"/>
    <property type="match status" value="1"/>
</dbReference>
<dbReference type="InterPro" id="IPR050339">
    <property type="entry name" value="CC_SR_Kinase"/>
</dbReference>
<dbReference type="InterPro" id="IPR017441">
    <property type="entry name" value="Protein_kinase_ATP_BS"/>
</dbReference>
<feature type="region of interest" description="Disordered" evidence="19">
    <location>
        <begin position="354"/>
        <end position="405"/>
    </location>
</feature>
<evidence type="ECO:0000256" key="8">
    <source>
        <dbReference type="ARBA" id="ARBA00022840"/>
    </source>
</evidence>
<keyword evidence="4" id="KW-0808">Transferase</keyword>
<gene>
    <name evidence="21" type="ORF">PBS001_LOCUS4739</name>
</gene>
<feature type="region of interest" description="Disordered" evidence="19">
    <location>
        <begin position="90"/>
        <end position="112"/>
    </location>
</feature>
<feature type="compositionally biased region" description="Polar residues" evidence="19">
    <location>
        <begin position="90"/>
        <end position="102"/>
    </location>
</feature>
<feature type="compositionally biased region" description="Low complexity" evidence="19">
    <location>
        <begin position="647"/>
        <end position="657"/>
    </location>
</feature>
<feature type="compositionally biased region" description="Low complexity" evidence="19">
    <location>
        <begin position="759"/>
        <end position="777"/>
    </location>
</feature>
<keyword evidence="12" id="KW-0652">Protein synthesis inhibitor</keyword>
<evidence type="ECO:0000256" key="7">
    <source>
        <dbReference type="ARBA" id="ARBA00022824"/>
    </source>
</evidence>
<feature type="binding site" evidence="18">
    <location>
        <position position="875"/>
    </location>
    <ligand>
        <name>ATP</name>
        <dbReference type="ChEBI" id="CHEBI:30616"/>
    </ligand>
</feature>
<dbReference type="PROSITE" id="PS00107">
    <property type="entry name" value="PROTEIN_KINASE_ATP"/>
    <property type="match status" value="1"/>
</dbReference>
<name>A0ABN8D1G5_9STRA</name>
<dbReference type="EC" id="2.7.11.1" evidence="2"/>
<keyword evidence="7" id="KW-0256">Endoplasmic reticulum</keyword>
<dbReference type="PROSITE" id="PS00108">
    <property type="entry name" value="PROTEIN_KINASE_ST"/>
    <property type="match status" value="1"/>
</dbReference>
<feature type="compositionally biased region" description="Basic and acidic residues" evidence="19">
    <location>
        <begin position="802"/>
        <end position="812"/>
    </location>
</feature>
<comment type="catalytic activity">
    <reaction evidence="17">
        <text>L-seryl-[protein] + ATP = O-phospho-L-seryl-[protein] + ADP + H(+)</text>
        <dbReference type="Rhea" id="RHEA:17989"/>
        <dbReference type="Rhea" id="RHEA-COMP:9863"/>
        <dbReference type="Rhea" id="RHEA-COMP:11604"/>
        <dbReference type="ChEBI" id="CHEBI:15378"/>
        <dbReference type="ChEBI" id="CHEBI:29999"/>
        <dbReference type="ChEBI" id="CHEBI:30616"/>
        <dbReference type="ChEBI" id="CHEBI:83421"/>
        <dbReference type="ChEBI" id="CHEBI:456216"/>
        <dbReference type="EC" id="2.7.11.1"/>
    </reaction>
    <physiologicalReaction direction="left-to-right" evidence="17">
        <dbReference type="Rhea" id="RHEA:17990"/>
    </physiologicalReaction>
</comment>
<dbReference type="PANTHER" id="PTHR11042:SF160">
    <property type="entry name" value="EUKARYOTIC TRANSLATION INITIATION FACTOR 2-ALPHA KINASE 1"/>
    <property type="match status" value="1"/>
</dbReference>
<keyword evidence="22" id="KW-1185">Reference proteome</keyword>
<comment type="caution">
    <text evidence="21">The sequence shown here is derived from an EMBL/GenBank/DDBJ whole genome shotgun (WGS) entry which is preliminary data.</text>
</comment>